<name>A0A1G5SFH9_9PROT</name>
<dbReference type="InterPro" id="IPR002781">
    <property type="entry name" value="TM_pro_TauE-like"/>
</dbReference>
<proteinExistence type="inferred from homology"/>
<dbReference type="PANTHER" id="PTHR43483">
    <property type="entry name" value="MEMBRANE TRANSPORTER PROTEIN HI_0806-RELATED"/>
    <property type="match status" value="1"/>
</dbReference>
<gene>
    <name evidence="6" type="ORF">NSMM_400225</name>
</gene>
<sequence length="266" mass="27618">MEAWWIFLLAGALVGFLAGLLGIGGGLLMVPILMTVFISKGFAADLVMHLALGTTTAIITLTSISSLRAHHVRGAVNWWIVRHLTPGIFLGALAGATLAGQLSGQALGIIFVIFIYCAATQMWLNLHPKAGFSLPGSPGMLAAGGMIGAISSLVAIGGGLLTVPFLTACQIRLHQAMGTAAAVGFPIALASAIGYAANGLLQPQLLPEYTLGYIYLPAFAMAALAGILTAPLGARAAHTMPTNRLKSIFVGLLYLLGTKLLLEFWI</sequence>
<evidence type="ECO:0000256" key="2">
    <source>
        <dbReference type="ARBA" id="ARBA00022692"/>
    </source>
</evidence>
<evidence type="ECO:0000313" key="7">
    <source>
        <dbReference type="Proteomes" id="UP000198729"/>
    </source>
</evidence>
<evidence type="ECO:0000256" key="4">
    <source>
        <dbReference type="ARBA" id="ARBA00023136"/>
    </source>
</evidence>
<feature type="transmembrane region" description="Helical" evidence="5">
    <location>
        <begin position="6"/>
        <end position="34"/>
    </location>
</feature>
<dbReference type="GO" id="GO:0005886">
    <property type="term" value="C:plasma membrane"/>
    <property type="evidence" value="ECO:0007669"/>
    <property type="project" value="UniProtKB-SubCell"/>
</dbReference>
<evidence type="ECO:0000256" key="1">
    <source>
        <dbReference type="ARBA" id="ARBA00004141"/>
    </source>
</evidence>
<dbReference type="AlphaFoldDB" id="A0A1G5SFH9"/>
<protein>
    <recommendedName>
        <fullName evidence="5">Probable membrane transporter protein</fullName>
    </recommendedName>
</protein>
<keyword evidence="5" id="KW-1003">Cell membrane</keyword>
<keyword evidence="7" id="KW-1185">Reference proteome</keyword>
<feature type="transmembrane region" description="Helical" evidence="5">
    <location>
        <begin position="79"/>
        <end position="99"/>
    </location>
</feature>
<feature type="transmembrane region" description="Helical" evidence="5">
    <location>
        <begin position="144"/>
        <end position="168"/>
    </location>
</feature>
<keyword evidence="2 5" id="KW-0812">Transmembrane</keyword>
<keyword evidence="4 5" id="KW-0472">Membrane</keyword>
<feature type="transmembrane region" description="Helical" evidence="5">
    <location>
        <begin position="213"/>
        <end position="233"/>
    </location>
</feature>
<reference evidence="6 7" key="1">
    <citation type="submission" date="2016-10" db="EMBL/GenBank/DDBJ databases">
        <authorList>
            <person name="de Groot N.N."/>
        </authorList>
    </citation>
    <scope>NUCLEOTIDE SEQUENCE [LARGE SCALE GENOMIC DNA]</scope>
    <source>
        <strain evidence="6">1</strain>
    </source>
</reference>
<evidence type="ECO:0000256" key="5">
    <source>
        <dbReference type="RuleBase" id="RU363041"/>
    </source>
</evidence>
<dbReference type="OrthoDB" id="457670at2"/>
<dbReference type="STRING" id="51642.NSMM_400225"/>
<feature type="transmembrane region" description="Helical" evidence="5">
    <location>
        <begin position="180"/>
        <end position="201"/>
    </location>
</feature>
<evidence type="ECO:0000313" key="6">
    <source>
        <dbReference type="EMBL" id="SCZ85747.1"/>
    </source>
</evidence>
<organism evidence="6 7">
    <name type="scientific">Nitrosomonas mobilis</name>
    <dbReference type="NCBI Taxonomy" id="51642"/>
    <lineage>
        <taxon>Bacteria</taxon>
        <taxon>Pseudomonadati</taxon>
        <taxon>Pseudomonadota</taxon>
        <taxon>Betaproteobacteria</taxon>
        <taxon>Nitrosomonadales</taxon>
        <taxon>Nitrosomonadaceae</taxon>
        <taxon>Nitrosomonas</taxon>
    </lineage>
</organism>
<feature type="transmembrane region" description="Helical" evidence="5">
    <location>
        <begin position="46"/>
        <end position="67"/>
    </location>
</feature>
<dbReference type="PANTHER" id="PTHR43483:SF3">
    <property type="entry name" value="MEMBRANE TRANSPORTER PROTEIN HI_0806-RELATED"/>
    <property type="match status" value="1"/>
</dbReference>
<comment type="similarity">
    <text evidence="5">Belongs to the 4-toluene sulfonate uptake permease (TSUP) (TC 2.A.102) family.</text>
</comment>
<dbReference type="Proteomes" id="UP000198729">
    <property type="component" value="Unassembled WGS sequence"/>
</dbReference>
<accession>A0A1G5SFH9</accession>
<comment type="subcellular location">
    <subcellularLocation>
        <location evidence="5">Cell membrane</location>
        <topology evidence="5">Multi-pass membrane protein</topology>
    </subcellularLocation>
    <subcellularLocation>
        <location evidence="1">Membrane</location>
        <topology evidence="1">Multi-pass membrane protein</topology>
    </subcellularLocation>
</comment>
<feature type="transmembrane region" description="Helical" evidence="5">
    <location>
        <begin position="106"/>
        <end position="124"/>
    </location>
</feature>
<dbReference type="Pfam" id="PF01925">
    <property type="entry name" value="TauE"/>
    <property type="match status" value="1"/>
</dbReference>
<feature type="transmembrane region" description="Helical" evidence="5">
    <location>
        <begin position="245"/>
        <end position="265"/>
    </location>
</feature>
<keyword evidence="3 5" id="KW-1133">Transmembrane helix</keyword>
<dbReference type="EMBL" id="FMWO01000048">
    <property type="protein sequence ID" value="SCZ85747.1"/>
    <property type="molecule type" value="Genomic_DNA"/>
</dbReference>
<evidence type="ECO:0000256" key="3">
    <source>
        <dbReference type="ARBA" id="ARBA00022989"/>
    </source>
</evidence>
<dbReference type="RefSeq" id="WP_090286271.1">
    <property type="nucleotide sequence ID" value="NZ_FMWO01000048.1"/>
</dbReference>